<proteinExistence type="predicted"/>
<dbReference type="InterPro" id="IPR032494">
    <property type="entry name" value="Phage_TTP_N"/>
</dbReference>
<feature type="domain" description="Lambda phage tail tube protein N-terminal" evidence="2">
    <location>
        <begin position="18"/>
        <end position="73"/>
    </location>
</feature>
<accession>A0A7A7BNC3</accession>
<dbReference type="AlphaFoldDB" id="A0A7A7BNC3"/>
<feature type="region of interest" description="Disordered" evidence="1">
    <location>
        <begin position="54"/>
        <end position="73"/>
    </location>
</feature>
<evidence type="ECO:0000256" key="1">
    <source>
        <dbReference type="SAM" id="MobiDB-lite"/>
    </source>
</evidence>
<sequence>MPTPNPLAPVKGAGTTLWVYNGSGDPYANPLSDVDWSRLAKVKDLTPGELTAESYDDSYLDDENADWTATGQG</sequence>
<dbReference type="Gene3D" id="4.10.410.40">
    <property type="match status" value="1"/>
</dbReference>
<feature type="compositionally biased region" description="Acidic residues" evidence="1">
    <location>
        <begin position="54"/>
        <end position="65"/>
    </location>
</feature>
<evidence type="ECO:0000259" key="2">
    <source>
        <dbReference type="Pfam" id="PF16461"/>
    </source>
</evidence>
<organism evidence="3">
    <name type="scientific">Escherichia coli</name>
    <dbReference type="NCBI Taxonomy" id="562"/>
    <lineage>
        <taxon>Bacteria</taxon>
        <taxon>Pseudomonadati</taxon>
        <taxon>Pseudomonadota</taxon>
        <taxon>Gammaproteobacteria</taxon>
        <taxon>Enterobacterales</taxon>
        <taxon>Enterobacteriaceae</taxon>
        <taxon>Escherichia</taxon>
    </lineage>
</organism>
<dbReference type="Pfam" id="PF16461">
    <property type="entry name" value="Phage_TTP_12"/>
    <property type="match status" value="1"/>
</dbReference>
<comment type="caution">
    <text evidence="3">The sequence shown here is derived from an EMBL/GenBank/DDBJ whole genome shotgun (WGS) entry which is preliminary data.</text>
</comment>
<evidence type="ECO:0000313" key="3">
    <source>
        <dbReference type="EMBL" id="HAJ1271856.1"/>
    </source>
</evidence>
<reference evidence="3" key="1">
    <citation type="journal article" date="2018" name="Genome Biol.">
        <title>SKESA: strategic k-mer extension for scrupulous assemblies.</title>
        <authorList>
            <person name="Souvorov A."/>
            <person name="Agarwala R."/>
            <person name="Lipman D.J."/>
        </authorList>
    </citation>
    <scope>NUCLEOTIDE SEQUENCE</scope>
    <source>
        <strain evidence="3">EC00662</strain>
    </source>
</reference>
<reference evidence="3" key="2">
    <citation type="submission" date="2019-09" db="EMBL/GenBank/DDBJ databases">
        <authorList>
            <consortium name="NCBI Pathogen Detection Project"/>
        </authorList>
    </citation>
    <scope>NUCLEOTIDE SEQUENCE</scope>
    <source>
        <strain evidence="3">EC00662</strain>
    </source>
</reference>
<gene>
    <name evidence="3" type="ORF">HL639_26720</name>
</gene>
<feature type="non-terminal residue" evidence="3">
    <location>
        <position position="73"/>
    </location>
</feature>
<dbReference type="EMBL" id="DABHBX010000081">
    <property type="protein sequence ID" value="HAJ1271856.1"/>
    <property type="molecule type" value="Genomic_DNA"/>
</dbReference>
<name>A0A7A7BNC3_ECOLX</name>
<protein>
    <recommendedName>
        <fullName evidence="2">Lambda phage tail tube protein N-terminal domain-containing protein</fullName>
    </recommendedName>
</protein>